<evidence type="ECO:0000256" key="1">
    <source>
        <dbReference type="SAM" id="MobiDB-lite"/>
    </source>
</evidence>
<dbReference type="OrthoDB" id="5875616at2759"/>
<evidence type="ECO:0000256" key="2">
    <source>
        <dbReference type="SAM" id="SignalP"/>
    </source>
</evidence>
<evidence type="ECO:0000313" key="4">
    <source>
        <dbReference type="Proteomes" id="UP000024635"/>
    </source>
</evidence>
<feature type="region of interest" description="Disordered" evidence="1">
    <location>
        <begin position="113"/>
        <end position="225"/>
    </location>
</feature>
<sequence>MFSFVLVISSLSLFVLLELLLDLENLISQANLWASDRTAISTPTPMPRVNGRMEDKDDTNIDACLEQLARAISAHVTDILIERLGLEDRSVQTQEVATAMDLTPVSTVVEPPYPDRPQHMNLKPSTSRSVPCTVRSLPQSPTTCRKVPPARRGNDFGSHYGERSERTAGRRRGDAMVRYHSENRLNRIEPARSGNETPLENRASRLRRASISKKLAGARGRSQGS</sequence>
<feature type="compositionally biased region" description="Basic and acidic residues" evidence="1">
    <location>
        <begin position="160"/>
        <end position="190"/>
    </location>
</feature>
<feature type="chain" id="PRO_5001487279" evidence="2">
    <location>
        <begin position="18"/>
        <end position="225"/>
    </location>
</feature>
<dbReference type="Proteomes" id="UP000024635">
    <property type="component" value="Unassembled WGS sequence"/>
</dbReference>
<gene>
    <name evidence="3" type="primary">Acey_s0127.g1397</name>
    <name evidence="3" type="ORF">Y032_0127g1397</name>
</gene>
<dbReference type="AlphaFoldDB" id="A0A016T8A7"/>
<dbReference type="EMBL" id="JARK01001463">
    <property type="protein sequence ID" value="EYB98881.1"/>
    <property type="molecule type" value="Genomic_DNA"/>
</dbReference>
<keyword evidence="2" id="KW-0732">Signal</keyword>
<reference evidence="4" key="1">
    <citation type="journal article" date="2015" name="Nat. Genet.">
        <title>The genome and transcriptome of the zoonotic hookworm Ancylostoma ceylanicum identify infection-specific gene families.</title>
        <authorList>
            <person name="Schwarz E.M."/>
            <person name="Hu Y."/>
            <person name="Antoshechkin I."/>
            <person name="Miller M.M."/>
            <person name="Sternberg P.W."/>
            <person name="Aroian R.V."/>
        </authorList>
    </citation>
    <scope>NUCLEOTIDE SEQUENCE</scope>
    <source>
        <strain evidence="4">HY135</strain>
    </source>
</reference>
<feature type="compositionally biased region" description="Polar residues" evidence="1">
    <location>
        <begin position="123"/>
        <end position="143"/>
    </location>
</feature>
<keyword evidence="4" id="KW-1185">Reference proteome</keyword>
<name>A0A016T8A7_9BILA</name>
<organism evidence="3 4">
    <name type="scientific">Ancylostoma ceylanicum</name>
    <dbReference type="NCBI Taxonomy" id="53326"/>
    <lineage>
        <taxon>Eukaryota</taxon>
        <taxon>Metazoa</taxon>
        <taxon>Ecdysozoa</taxon>
        <taxon>Nematoda</taxon>
        <taxon>Chromadorea</taxon>
        <taxon>Rhabditida</taxon>
        <taxon>Rhabditina</taxon>
        <taxon>Rhabditomorpha</taxon>
        <taxon>Strongyloidea</taxon>
        <taxon>Ancylostomatidae</taxon>
        <taxon>Ancylostomatinae</taxon>
        <taxon>Ancylostoma</taxon>
    </lineage>
</organism>
<accession>A0A016T8A7</accession>
<comment type="caution">
    <text evidence="3">The sequence shown here is derived from an EMBL/GenBank/DDBJ whole genome shotgun (WGS) entry which is preliminary data.</text>
</comment>
<feature type="signal peptide" evidence="2">
    <location>
        <begin position="1"/>
        <end position="17"/>
    </location>
</feature>
<evidence type="ECO:0000313" key="3">
    <source>
        <dbReference type="EMBL" id="EYB98881.1"/>
    </source>
</evidence>
<protein>
    <submittedName>
        <fullName evidence="3">Uncharacterized protein</fullName>
    </submittedName>
</protein>
<proteinExistence type="predicted"/>